<dbReference type="EMBL" id="VBTY01000013">
    <property type="protein sequence ID" value="MDG3493528.1"/>
    <property type="molecule type" value="Genomic_DNA"/>
</dbReference>
<dbReference type="SUPFAM" id="SSF161098">
    <property type="entry name" value="MetI-like"/>
    <property type="match status" value="1"/>
</dbReference>
<feature type="transmembrane region" description="Helical" evidence="7">
    <location>
        <begin position="106"/>
        <end position="127"/>
    </location>
</feature>
<keyword evidence="2 7" id="KW-0813">Transport</keyword>
<proteinExistence type="inferred from homology"/>
<feature type="transmembrane region" description="Helical" evidence="7">
    <location>
        <begin position="53"/>
        <end position="70"/>
    </location>
</feature>
<dbReference type="PANTHER" id="PTHR30151:SF25">
    <property type="entry name" value="TAURINE TRANSPORT SYSTEM PERMEASE PROTEIN TAUC"/>
    <property type="match status" value="1"/>
</dbReference>
<feature type="transmembrane region" description="Helical" evidence="7">
    <location>
        <begin position="194"/>
        <end position="219"/>
    </location>
</feature>
<dbReference type="GO" id="GO:0010438">
    <property type="term" value="P:cellular response to sulfur starvation"/>
    <property type="evidence" value="ECO:0007669"/>
    <property type="project" value="TreeGrafter"/>
</dbReference>
<dbReference type="GO" id="GO:0005886">
    <property type="term" value="C:plasma membrane"/>
    <property type="evidence" value="ECO:0007669"/>
    <property type="project" value="UniProtKB-SubCell"/>
</dbReference>
<reference evidence="9" key="1">
    <citation type="submission" date="2019-05" db="EMBL/GenBank/DDBJ databases">
        <title>Whole genome sequencing of Pseudanabaena catenata USMAC16.</title>
        <authorList>
            <person name="Khan Z."/>
            <person name="Omar W.M."/>
            <person name="Convey P."/>
            <person name="Merican F."/>
            <person name="Najimudin N."/>
        </authorList>
    </citation>
    <scope>NUCLEOTIDE SEQUENCE</scope>
    <source>
        <strain evidence="9">USMAC16</strain>
    </source>
</reference>
<evidence type="ECO:0000256" key="4">
    <source>
        <dbReference type="ARBA" id="ARBA00022692"/>
    </source>
</evidence>
<dbReference type="PROSITE" id="PS50928">
    <property type="entry name" value="ABC_TM1"/>
    <property type="match status" value="1"/>
</dbReference>
<dbReference type="RefSeq" id="WP_009625566.1">
    <property type="nucleotide sequence ID" value="NZ_VBTY01000013.1"/>
</dbReference>
<evidence type="ECO:0000256" key="1">
    <source>
        <dbReference type="ARBA" id="ARBA00004651"/>
    </source>
</evidence>
<protein>
    <submittedName>
        <fullName evidence="9">ABC transporter permease</fullName>
    </submittedName>
</protein>
<dbReference type="CDD" id="cd06261">
    <property type="entry name" value="TM_PBP2"/>
    <property type="match status" value="1"/>
</dbReference>
<dbReference type="AlphaFoldDB" id="A0A9X4RG91"/>
<organism evidence="9 10">
    <name type="scientific">Pseudanabaena catenata USMAC16</name>
    <dbReference type="NCBI Taxonomy" id="1855837"/>
    <lineage>
        <taxon>Bacteria</taxon>
        <taxon>Bacillati</taxon>
        <taxon>Cyanobacteriota</taxon>
        <taxon>Cyanophyceae</taxon>
        <taxon>Pseudanabaenales</taxon>
        <taxon>Pseudanabaenaceae</taxon>
        <taxon>Pseudanabaena</taxon>
    </lineage>
</organism>
<feature type="transmembrane region" description="Helical" evidence="7">
    <location>
        <begin position="134"/>
        <end position="157"/>
    </location>
</feature>
<evidence type="ECO:0000313" key="10">
    <source>
        <dbReference type="Proteomes" id="UP001152872"/>
    </source>
</evidence>
<dbReference type="PANTHER" id="PTHR30151">
    <property type="entry name" value="ALKANE SULFONATE ABC TRANSPORTER-RELATED, MEMBRANE SUBUNIT"/>
    <property type="match status" value="1"/>
</dbReference>
<evidence type="ECO:0000259" key="8">
    <source>
        <dbReference type="PROSITE" id="PS50928"/>
    </source>
</evidence>
<feature type="domain" description="ABC transmembrane type-1" evidence="8">
    <location>
        <begin position="69"/>
        <end position="249"/>
    </location>
</feature>
<evidence type="ECO:0000256" key="2">
    <source>
        <dbReference type="ARBA" id="ARBA00022448"/>
    </source>
</evidence>
<evidence type="ECO:0000256" key="3">
    <source>
        <dbReference type="ARBA" id="ARBA00022475"/>
    </source>
</evidence>
<dbReference type="Proteomes" id="UP001152872">
    <property type="component" value="Unassembled WGS sequence"/>
</dbReference>
<name>A0A9X4RG91_9CYAN</name>
<dbReference type="GO" id="GO:0055085">
    <property type="term" value="P:transmembrane transport"/>
    <property type="evidence" value="ECO:0007669"/>
    <property type="project" value="InterPro"/>
</dbReference>
<comment type="similarity">
    <text evidence="7">Belongs to the binding-protein-dependent transport system permease family.</text>
</comment>
<keyword evidence="10" id="KW-1185">Reference proteome</keyword>
<dbReference type="Pfam" id="PF00528">
    <property type="entry name" value="BPD_transp_1"/>
    <property type="match status" value="1"/>
</dbReference>
<feature type="transmembrane region" description="Helical" evidence="7">
    <location>
        <begin position="12"/>
        <end position="33"/>
    </location>
</feature>
<evidence type="ECO:0000256" key="5">
    <source>
        <dbReference type="ARBA" id="ARBA00022989"/>
    </source>
</evidence>
<comment type="caution">
    <text evidence="9">The sequence shown here is derived from an EMBL/GenBank/DDBJ whole genome shotgun (WGS) entry which is preliminary data.</text>
</comment>
<keyword evidence="3" id="KW-1003">Cell membrane</keyword>
<dbReference type="InterPro" id="IPR035906">
    <property type="entry name" value="MetI-like_sf"/>
</dbReference>
<evidence type="ECO:0000256" key="6">
    <source>
        <dbReference type="ARBA" id="ARBA00023136"/>
    </source>
</evidence>
<keyword evidence="6 7" id="KW-0472">Membrane</keyword>
<gene>
    <name evidence="9" type="ORF">FEV09_03055</name>
</gene>
<feature type="transmembrane region" description="Helical" evidence="7">
    <location>
        <begin position="77"/>
        <end position="100"/>
    </location>
</feature>
<accession>A0A9X4RG91</accession>
<keyword evidence="5 7" id="KW-1133">Transmembrane helix</keyword>
<sequence length="260" mass="28614">MTSTIQLTKSASWIKLPLPLLGLAIASLIWWLWTTPLWHSDPTLADFSPERTFAALVLLFSKGTIIPHILTSLRRVFVGLTVAIAIGVPLGILVGVSRPLEETTSALFQFIRMISPLSWMPVAVMVLGIGDLPVYFLLSIAAVWPLVLNASAGVLAVNQRWLLLSQSLCATRWETLTQIIIPAIIPHLLTGVRLAIGIIWLVLVPAEMLGVSAGLGYYILDTRDRLSYSELVAVILIIGLIGYALDSVLRFAYQQWTHRN</sequence>
<dbReference type="InterPro" id="IPR000515">
    <property type="entry name" value="MetI-like"/>
</dbReference>
<feature type="transmembrane region" description="Helical" evidence="7">
    <location>
        <begin position="231"/>
        <end position="253"/>
    </location>
</feature>
<evidence type="ECO:0000313" key="9">
    <source>
        <dbReference type="EMBL" id="MDG3493528.1"/>
    </source>
</evidence>
<evidence type="ECO:0000256" key="7">
    <source>
        <dbReference type="RuleBase" id="RU363032"/>
    </source>
</evidence>
<comment type="subcellular location">
    <subcellularLocation>
        <location evidence="1 7">Cell membrane</location>
        <topology evidence="1 7">Multi-pass membrane protein</topology>
    </subcellularLocation>
</comment>
<dbReference type="Gene3D" id="1.10.3720.10">
    <property type="entry name" value="MetI-like"/>
    <property type="match status" value="1"/>
</dbReference>
<keyword evidence="4 7" id="KW-0812">Transmembrane</keyword>